<dbReference type="Proteomes" id="UP000595374">
    <property type="component" value="Chromosome"/>
</dbReference>
<evidence type="ECO:0000256" key="1">
    <source>
        <dbReference type="ARBA" id="ARBA00005254"/>
    </source>
</evidence>
<dbReference type="InterPro" id="IPR045002">
    <property type="entry name" value="Ech1-like"/>
</dbReference>
<dbReference type="PANTHER" id="PTHR43149">
    <property type="entry name" value="ENOYL-COA HYDRATASE"/>
    <property type="match status" value="1"/>
</dbReference>
<name>A0A7T4A060_9MICO</name>
<dbReference type="Gene3D" id="3.90.226.10">
    <property type="entry name" value="2-enoyl-CoA Hydratase, Chain A, domain 1"/>
    <property type="match status" value="1"/>
</dbReference>
<reference evidence="3 4" key="1">
    <citation type="submission" date="2020-12" db="EMBL/GenBank/DDBJ databases">
        <title>FDA dAtabase for Regulatory Grade micrObial Sequences (FDA-ARGOS): Supporting development and validation of Infectious Disease Dx tests.</title>
        <authorList>
            <person name="Sproer C."/>
            <person name="Gronow S."/>
            <person name="Severitt S."/>
            <person name="Schroder I."/>
            <person name="Tallon L."/>
            <person name="Sadzewicz L."/>
            <person name="Zhao X."/>
            <person name="Boylan J."/>
            <person name="Ott S."/>
            <person name="Bowen H."/>
            <person name="Vavikolanu K."/>
            <person name="Mehta A."/>
            <person name="Aluvathingal J."/>
            <person name="Nadendla S."/>
            <person name="Lowell S."/>
            <person name="Myers T."/>
            <person name="Yan Y."/>
            <person name="Sichtig H."/>
        </authorList>
    </citation>
    <scope>NUCLEOTIDE SEQUENCE [LARGE SCALE GENOMIC DNA]</scope>
    <source>
        <strain evidence="3 4">FDAARGOS_990</strain>
    </source>
</reference>
<evidence type="ECO:0000313" key="4">
    <source>
        <dbReference type="Proteomes" id="UP000595374"/>
    </source>
</evidence>
<dbReference type="RefSeq" id="WP_198499880.1">
    <property type="nucleotide sequence ID" value="NZ_CP065989.1"/>
</dbReference>
<dbReference type="SUPFAM" id="SSF52096">
    <property type="entry name" value="ClpP/crotonase"/>
    <property type="match status" value="1"/>
</dbReference>
<gene>
    <name evidence="3" type="ORF">I6H47_02305</name>
</gene>
<dbReference type="InterPro" id="IPR018376">
    <property type="entry name" value="Enoyl-CoA_hyd/isom_CS"/>
</dbReference>
<dbReference type="PANTHER" id="PTHR43149:SF1">
    <property type="entry name" value="DELTA(3,5)-DELTA(2,4)-DIENOYL-COA ISOMERASE, MITOCHONDRIAL"/>
    <property type="match status" value="1"/>
</dbReference>
<protein>
    <submittedName>
        <fullName evidence="3">Enoyl-CoA hydratase/isomerase family protein</fullName>
    </submittedName>
</protein>
<proteinExistence type="inferred from homology"/>
<keyword evidence="3" id="KW-0413">Isomerase</keyword>
<dbReference type="EMBL" id="CP065989">
    <property type="protein sequence ID" value="QQB14833.1"/>
    <property type="molecule type" value="Genomic_DNA"/>
</dbReference>
<dbReference type="PROSITE" id="PS00166">
    <property type="entry name" value="ENOYL_COA_HYDRATASE"/>
    <property type="match status" value="1"/>
</dbReference>
<dbReference type="AlphaFoldDB" id="A0A7T4A060"/>
<comment type="similarity">
    <text evidence="1 2">Belongs to the enoyl-CoA hydratase/isomerase family.</text>
</comment>
<evidence type="ECO:0000313" key="3">
    <source>
        <dbReference type="EMBL" id="QQB14833.1"/>
    </source>
</evidence>
<sequence>MPQIVHSIADGVAHVEIDRADKLNSLTRDVFEELVEVGLHLSTLPEVRAIVLSGRGRAFSAGLDLAEMARIAEEGPSGIGADGDLLGSARALAQKAVHVWSLVEVPVIAAVTGPALGGGMQIALGADIRVASPDSQFSLMEIKWGIIPDMCGTQLLPRLVGPGMAKKLIVTGEAIGGVEAQRIGLVEELAEDPIARALELAADIAAKSRQALVWSKRLVDLSYSVPFAEGLAAEQQALSELLGSDEQRRVVEERLTSMRASRR</sequence>
<evidence type="ECO:0000256" key="2">
    <source>
        <dbReference type="RuleBase" id="RU003707"/>
    </source>
</evidence>
<dbReference type="GO" id="GO:0016853">
    <property type="term" value="F:isomerase activity"/>
    <property type="evidence" value="ECO:0007669"/>
    <property type="project" value="UniProtKB-KW"/>
</dbReference>
<dbReference type="CDD" id="cd06558">
    <property type="entry name" value="crotonase-like"/>
    <property type="match status" value="1"/>
</dbReference>
<dbReference type="InterPro" id="IPR001753">
    <property type="entry name" value="Enoyl-CoA_hydra/iso"/>
</dbReference>
<accession>A0A7T4A060</accession>
<dbReference type="InterPro" id="IPR029045">
    <property type="entry name" value="ClpP/crotonase-like_dom_sf"/>
</dbReference>
<dbReference type="Pfam" id="PF00378">
    <property type="entry name" value="ECH_1"/>
    <property type="match status" value="1"/>
</dbReference>
<organism evidence="3 4">
    <name type="scientific">Brevibacterium casei</name>
    <dbReference type="NCBI Taxonomy" id="33889"/>
    <lineage>
        <taxon>Bacteria</taxon>
        <taxon>Bacillati</taxon>
        <taxon>Actinomycetota</taxon>
        <taxon>Actinomycetes</taxon>
        <taxon>Micrococcales</taxon>
        <taxon>Brevibacteriaceae</taxon>
        <taxon>Brevibacterium</taxon>
    </lineage>
</organism>